<dbReference type="PANTHER" id="PTHR45982">
    <property type="entry name" value="REGULATOR OF CHROMOSOME CONDENSATION"/>
    <property type="match status" value="1"/>
</dbReference>
<accession>A0A812ULI8</accession>
<feature type="compositionally biased region" description="Basic and acidic residues" evidence="2">
    <location>
        <begin position="379"/>
        <end position="389"/>
    </location>
</feature>
<dbReference type="Pfam" id="PF13540">
    <property type="entry name" value="RCC1_2"/>
    <property type="match status" value="2"/>
</dbReference>
<keyword evidence="4" id="KW-1185">Reference proteome</keyword>
<dbReference type="InterPro" id="IPR051553">
    <property type="entry name" value="Ran_GTPase-activating"/>
</dbReference>
<feature type="compositionally biased region" description="Polar residues" evidence="2">
    <location>
        <begin position="221"/>
        <end position="230"/>
    </location>
</feature>
<dbReference type="Gene3D" id="2.130.10.30">
    <property type="entry name" value="Regulator of chromosome condensation 1/beta-lactamase-inhibitor protein II"/>
    <property type="match status" value="1"/>
</dbReference>
<dbReference type="InterPro" id="IPR000408">
    <property type="entry name" value="Reg_chr_condens"/>
</dbReference>
<feature type="repeat" description="RCC1" evidence="1">
    <location>
        <begin position="1275"/>
        <end position="1338"/>
    </location>
</feature>
<dbReference type="Proteomes" id="UP000604046">
    <property type="component" value="Unassembled WGS sequence"/>
</dbReference>
<dbReference type="OrthoDB" id="538768at2759"/>
<gene>
    <name evidence="3" type="primary">Rcbtb2</name>
    <name evidence="3" type="ORF">SNAT2548_LOCUS32402</name>
</gene>
<protein>
    <submittedName>
        <fullName evidence="3">Rcbtb2 protein</fullName>
    </submittedName>
</protein>
<feature type="region of interest" description="Disordered" evidence="2">
    <location>
        <begin position="1"/>
        <end position="25"/>
    </location>
</feature>
<proteinExistence type="predicted"/>
<dbReference type="GO" id="GO:0005737">
    <property type="term" value="C:cytoplasm"/>
    <property type="evidence" value="ECO:0007669"/>
    <property type="project" value="TreeGrafter"/>
</dbReference>
<feature type="region of interest" description="Disordered" evidence="2">
    <location>
        <begin position="1355"/>
        <end position="1389"/>
    </location>
</feature>
<feature type="region of interest" description="Disordered" evidence="2">
    <location>
        <begin position="180"/>
        <end position="260"/>
    </location>
</feature>
<evidence type="ECO:0000256" key="1">
    <source>
        <dbReference type="PROSITE-ProRule" id="PRU00235"/>
    </source>
</evidence>
<reference evidence="3" key="1">
    <citation type="submission" date="2021-02" db="EMBL/GenBank/DDBJ databases">
        <authorList>
            <person name="Dougan E. K."/>
            <person name="Rhodes N."/>
            <person name="Thang M."/>
            <person name="Chan C."/>
        </authorList>
    </citation>
    <scope>NUCLEOTIDE SEQUENCE</scope>
</reference>
<dbReference type="PANTHER" id="PTHR45982:SF1">
    <property type="entry name" value="REGULATOR OF CHROMOSOME CONDENSATION"/>
    <property type="match status" value="1"/>
</dbReference>
<feature type="repeat" description="RCC1" evidence="1">
    <location>
        <begin position="1089"/>
        <end position="1148"/>
    </location>
</feature>
<sequence length="1389" mass="146724">MITTTMLVDNRQPDEHQAASNGRERSCALPAFQDAGRSDEEAQIIGVVLFCLGSPLAAESTCRSCHSDPFEKPKSRAEVDILPFQCEQHGQGLRFSPEAPLEPNQRRGRHIGDTAVPKFPAKLLDTGVDWCNTALALAPGTCVGFRGAVPVPTVCLSDHTVHNVHMLHLSDLSNIHLAGGGATSPEAVSSRMKRLESYRIKPRQASEATVPTVLPERHQKSSASSHTLQSLHIEKEDPRDPRQGTPPESYMDHYRPAPEDESGCVGKSMHFLKTLEFEAVQTVRRGGACKLCVLEAPGLLDQLVHCSPMKAAELGVILGLIKLALRWKVQDRRCAVTTVACQKAVELLAHGTLTSAHGDPAGLKRATVPTPISPPRVYHQADSDADGVKPRKAQPEPLFRPDARRSCWTPELTGETLNSESPMLTQSLGFTGRAGDFQSNVACNMAGCCSLSGLGVPRHANRRGNDGGSPIFWLGGAHLSAAFGGALAVERRSAEGVRRSDVLTALLTWKRGSKALLKIRALSGHADLRSIVTLDAGATGMSWMVEALRGLILRDHNLQSDPALCLVVRSCSRGTSPDSAMSLALPARLAAMAATMAALLALASAAAAGCHESGCEPYEQAALLQVTGKSSASHASRASLWPFPGLARREGGTVEQSRLEGVHKVHADIEKLALQQLAELEARNLSDYNLSRDDFGLTNTTLSLLNTVLTEMGSLLTEINASHIADEQLLLDLAEGFVQCNVDLSVRQAMSQNLSSIVNDSSNAHDTCRSTEQTLAAENASAWAAYHGYGSQSQPGSESLPQDVVDCIQNFLNGYSPQTDAHLQSMIDCAATIQSWTASFTQNMTGLRDAYFASLYALNNHSEDCRVNQSTLESHFCEYHQQLTDSCAATDSCFANVNETWHELLDSVAASSARREASYIAASKVICYIQVLQSNLTHPAVQACQDLVVDTSGIAVSEPTPAGKGACDTSPVAEFPCEESWVQAEYESKTWYTQSPQILPDTCISCAARTSTTTTAAPVALLAGVGQTHTTLCALDDGVASKLKCVGRNDDGEVGDPDSVGHVDLGPGRVATSVEGGRGFHFCALDDVGEMKCWGKNTQAQLGLGDLNSRGDGTGEMGANLPPVDMGAGRTVVKMCPGASHSCAILDDESMKCWGLGTKDKLGFDPSGYGNSNAYAGDSSNEMGDFLPPVSFAGLLGDHRVLSCAPGDSFNCAILDHPSETSQLACFGSNSHGQLGRASSISQSAVPVAVDLGTGRRAVQASAGTFHACALLDNGAVKCWGGNNLGQLGAGTDSTTTPNIGKTAGDMGDNLPPVDLGANLKATAVVAGFHHTCAILEGGGVKCWGWNQYQQTGQPGTAPLDKVGDAGGEMGSSAAAARFGPKASPVPKV</sequence>
<organism evidence="3 4">
    <name type="scientific">Symbiodinium natans</name>
    <dbReference type="NCBI Taxonomy" id="878477"/>
    <lineage>
        <taxon>Eukaryota</taxon>
        <taxon>Sar</taxon>
        <taxon>Alveolata</taxon>
        <taxon>Dinophyceae</taxon>
        <taxon>Suessiales</taxon>
        <taxon>Symbiodiniaceae</taxon>
        <taxon>Symbiodinium</taxon>
    </lineage>
</organism>
<feature type="compositionally biased region" description="Basic and acidic residues" evidence="2">
    <location>
        <begin position="11"/>
        <end position="25"/>
    </location>
</feature>
<dbReference type="InterPro" id="IPR009091">
    <property type="entry name" value="RCC1/BLIP-II"/>
</dbReference>
<dbReference type="EMBL" id="CAJNDS010002709">
    <property type="protein sequence ID" value="CAE7569687.1"/>
    <property type="molecule type" value="Genomic_DNA"/>
</dbReference>
<name>A0A812ULI8_9DINO</name>
<evidence type="ECO:0000313" key="3">
    <source>
        <dbReference type="EMBL" id="CAE7569687.1"/>
    </source>
</evidence>
<feature type="compositionally biased region" description="Basic and acidic residues" evidence="2">
    <location>
        <begin position="232"/>
        <end position="242"/>
    </location>
</feature>
<evidence type="ECO:0000256" key="2">
    <source>
        <dbReference type="SAM" id="MobiDB-lite"/>
    </source>
</evidence>
<comment type="caution">
    <text evidence="3">The sequence shown here is derived from an EMBL/GenBank/DDBJ whole genome shotgun (WGS) entry which is preliminary data.</text>
</comment>
<dbReference type="PROSITE" id="PS50012">
    <property type="entry name" value="RCC1_3"/>
    <property type="match status" value="3"/>
</dbReference>
<dbReference type="SUPFAM" id="SSF50985">
    <property type="entry name" value="RCC1/BLIP-II"/>
    <property type="match status" value="1"/>
</dbReference>
<feature type="region of interest" description="Disordered" evidence="2">
    <location>
        <begin position="360"/>
        <end position="405"/>
    </location>
</feature>
<evidence type="ECO:0000313" key="4">
    <source>
        <dbReference type="Proteomes" id="UP000604046"/>
    </source>
</evidence>
<dbReference type="GO" id="GO:0005085">
    <property type="term" value="F:guanyl-nucleotide exchange factor activity"/>
    <property type="evidence" value="ECO:0007669"/>
    <property type="project" value="TreeGrafter"/>
</dbReference>
<feature type="repeat" description="RCC1" evidence="1">
    <location>
        <begin position="1222"/>
        <end position="1274"/>
    </location>
</feature>